<reference evidence="6 7" key="1">
    <citation type="submission" date="2018-08" db="EMBL/GenBank/DDBJ databases">
        <title>A genome reference for cultivated species of the human gut microbiota.</title>
        <authorList>
            <person name="Zou Y."/>
            <person name="Xue W."/>
            <person name="Luo G."/>
        </authorList>
    </citation>
    <scope>NUCLEOTIDE SEQUENCE [LARGE SCALE GENOMIC DNA]</scope>
    <source>
        <strain evidence="5 7">AF31-21AC</strain>
        <strain evidence="4 8">AM22-21LB</strain>
        <strain evidence="3 6">AM37-1AC</strain>
    </source>
</reference>
<reference evidence="2 10" key="3">
    <citation type="submission" date="2019-10" db="EMBL/GenBank/DDBJ databases">
        <title>Roseburia spp. ameliorate alcoholic fatty liver via restoration of gut barrier function.</title>
        <authorList>
            <person name="Seo B."/>
            <person name="Ko G."/>
        </authorList>
    </citation>
    <scope>NUCLEOTIDE SEQUENCE [LARGE SCALE GENOMIC DNA]</scope>
    <source>
        <strain evidence="2 10">SNUG30017</strain>
    </source>
</reference>
<dbReference type="EMBL" id="WGGT01000010">
    <property type="protein sequence ID" value="MVQ45935.1"/>
    <property type="molecule type" value="Genomic_DNA"/>
</dbReference>
<evidence type="ECO:0000313" key="2">
    <source>
        <dbReference type="EMBL" id="MVQ45935.1"/>
    </source>
</evidence>
<proteinExistence type="predicted"/>
<evidence type="ECO:0000313" key="9">
    <source>
        <dbReference type="Proteomes" id="UP000478483"/>
    </source>
</evidence>
<dbReference type="SUPFAM" id="SSF46785">
    <property type="entry name" value="Winged helix' DNA-binding domain"/>
    <property type="match status" value="1"/>
</dbReference>
<evidence type="ECO:0000313" key="6">
    <source>
        <dbReference type="Proteomes" id="UP000283513"/>
    </source>
</evidence>
<dbReference type="EMBL" id="QRQN01000011">
    <property type="protein sequence ID" value="RHN07827.1"/>
    <property type="molecule type" value="Genomic_DNA"/>
</dbReference>
<dbReference type="EMBL" id="QRID01000007">
    <property type="protein sequence ID" value="RHG28578.1"/>
    <property type="molecule type" value="Genomic_DNA"/>
</dbReference>
<dbReference type="EMBL" id="QSHO01000015">
    <property type="protein sequence ID" value="RHC14591.1"/>
    <property type="molecule type" value="Genomic_DNA"/>
</dbReference>
<sequence length="62" mass="7165">MPEENDARYKRIVFQDKAAGIKDALRAEIEESEALLLRGISKEEKEIFLRVAQKMLENLDSD</sequence>
<evidence type="ECO:0000313" key="1">
    <source>
        <dbReference type="EMBL" id="MTR85367.1"/>
    </source>
</evidence>
<evidence type="ECO:0000313" key="4">
    <source>
        <dbReference type="EMBL" id="RHG28578.1"/>
    </source>
</evidence>
<dbReference type="Gene3D" id="1.10.10.10">
    <property type="entry name" value="Winged helix-like DNA-binding domain superfamily/Winged helix DNA-binding domain"/>
    <property type="match status" value="1"/>
</dbReference>
<evidence type="ECO:0000313" key="10">
    <source>
        <dbReference type="Proteomes" id="UP000479531"/>
    </source>
</evidence>
<dbReference type="Proteomes" id="UP000478483">
    <property type="component" value="Unassembled WGS sequence"/>
</dbReference>
<dbReference type="Proteomes" id="UP000284051">
    <property type="component" value="Unassembled WGS sequence"/>
</dbReference>
<name>A0A3R6AV22_9FIRM</name>
<dbReference type="EMBL" id="WNAJ01000010">
    <property type="protein sequence ID" value="MTR85367.1"/>
    <property type="molecule type" value="Genomic_DNA"/>
</dbReference>
<protein>
    <recommendedName>
        <fullName evidence="11">MarR family transcriptional regulator</fullName>
    </recommendedName>
</protein>
<organism evidence="3 6">
    <name type="scientific">Roseburia intestinalis</name>
    <dbReference type="NCBI Taxonomy" id="166486"/>
    <lineage>
        <taxon>Bacteria</taxon>
        <taxon>Bacillati</taxon>
        <taxon>Bacillota</taxon>
        <taxon>Clostridia</taxon>
        <taxon>Lachnospirales</taxon>
        <taxon>Lachnospiraceae</taxon>
        <taxon>Roseburia</taxon>
    </lineage>
</organism>
<evidence type="ECO:0000313" key="3">
    <source>
        <dbReference type="EMBL" id="RHC14591.1"/>
    </source>
</evidence>
<comment type="caution">
    <text evidence="3">The sequence shown here is derived from an EMBL/GenBank/DDBJ whole genome shotgun (WGS) entry which is preliminary data.</text>
</comment>
<dbReference type="AlphaFoldDB" id="A0A3R6AV22"/>
<accession>A0A3R6AV22</accession>
<evidence type="ECO:0000313" key="5">
    <source>
        <dbReference type="EMBL" id="RHN07827.1"/>
    </source>
</evidence>
<dbReference type="RefSeq" id="WP_118210273.1">
    <property type="nucleotide sequence ID" value="NZ_JAAILV010000013.1"/>
</dbReference>
<dbReference type="InterPro" id="IPR036390">
    <property type="entry name" value="WH_DNA-bd_sf"/>
</dbReference>
<dbReference type="InterPro" id="IPR036388">
    <property type="entry name" value="WH-like_DNA-bd_sf"/>
</dbReference>
<dbReference type="Proteomes" id="UP000283586">
    <property type="component" value="Unassembled WGS sequence"/>
</dbReference>
<reference evidence="1 9" key="2">
    <citation type="journal article" date="2019" name="Nat. Med.">
        <title>A library of human gut bacterial isolates paired with longitudinal multiomics data enables mechanistic microbiome research.</title>
        <authorList>
            <person name="Poyet M."/>
            <person name="Groussin M."/>
            <person name="Gibbons S.M."/>
            <person name="Avila-Pacheco J."/>
            <person name="Jiang X."/>
            <person name="Kearney S.M."/>
            <person name="Perrotta A.R."/>
            <person name="Berdy B."/>
            <person name="Zhao S."/>
            <person name="Lieberman T.D."/>
            <person name="Swanson P.K."/>
            <person name="Smith M."/>
            <person name="Roesemann S."/>
            <person name="Alexander J.E."/>
            <person name="Rich S.A."/>
            <person name="Livny J."/>
            <person name="Vlamakis H."/>
            <person name="Clish C."/>
            <person name="Bullock K."/>
            <person name="Deik A."/>
            <person name="Scott J."/>
            <person name="Pierce K.A."/>
            <person name="Xavier R.J."/>
            <person name="Alm E.J."/>
        </authorList>
    </citation>
    <scope>NUCLEOTIDE SEQUENCE [LARGE SCALE GENOMIC DNA]</scope>
    <source>
        <strain evidence="1 9">BIOML-A1</strain>
    </source>
</reference>
<evidence type="ECO:0000313" key="7">
    <source>
        <dbReference type="Proteomes" id="UP000283586"/>
    </source>
</evidence>
<evidence type="ECO:0008006" key="11">
    <source>
        <dbReference type="Google" id="ProtNLM"/>
    </source>
</evidence>
<dbReference type="Proteomes" id="UP000283513">
    <property type="component" value="Unassembled WGS sequence"/>
</dbReference>
<evidence type="ECO:0000313" key="8">
    <source>
        <dbReference type="Proteomes" id="UP000284051"/>
    </source>
</evidence>
<dbReference type="Proteomes" id="UP000479531">
    <property type="component" value="Unassembled WGS sequence"/>
</dbReference>
<gene>
    <name evidence="4" type="ORF">DW264_08985</name>
    <name evidence="3" type="ORF">DW856_15405</name>
    <name evidence="5" type="ORF">DWZ31_10430</name>
    <name evidence="2" type="ORF">GCK47_09490</name>
    <name evidence="1" type="ORF">GMD50_09885</name>
</gene>